<gene>
    <name evidence="1" type="ORF">GJU41_07705</name>
</gene>
<reference evidence="1 2" key="1">
    <citation type="submission" date="2019-11" db="EMBL/GenBank/DDBJ databases">
        <title>Bacillus idriensis genome.</title>
        <authorList>
            <person name="Konopka E.N."/>
            <person name="Newman J.D."/>
        </authorList>
    </citation>
    <scope>NUCLEOTIDE SEQUENCE [LARGE SCALE GENOMIC DNA]</scope>
    <source>
        <strain evidence="1 2">DSM 19097</strain>
    </source>
</reference>
<dbReference type="AlphaFoldDB" id="A0A6I2M6L9"/>
<organism evidence="1 2">
    <name type="scientific">Metabacillus idriensis</name>
    <dbReference type="NCBI Taxonomy" id="324768"/>
    <lineage>
        <taxon>Bacteria</taxon>
        <taxon>Bacillati</taxon>
        <taxon>Bacillota</taxon>
        <taxon>Bacilli</taxon>
        <taxon>Bacillales</taxon>
        <taxon>Bacillaceae</taxon>
        <taxon>Metabacillus</taxon>
    </lineage>
</organism>
<protein>
    <submittedName>
        <fullName evidence="1">Uncharacterized protein</fullName>
    </submittedName>
</protein>
<name>A0A6I2M6L9_9BACI</name>
<dbReference type="RefSeq" id="WP_070877420.1">
    <property type="nucleotide sequence ID" value="NZ_CAJGAA010000001.1"/>
</dbReference>
<proteinExistence type="predicted"/>
<dbReference type="EMBL" id="WKKF01000001">
    <property type="protein sequence ID" value="MRX53855.1"/>
    <property type="molecule type" value="Genomic_DNA"/>
</dbReference>
<evidence type="ECO:0000313" key="1">
    <source>
        <dbReference type="EMBL" id="MRX53855.1"/>
    </source>
</evidence>
<sequence length="105" mass="11928">MKRPTHLIIFFMAGLFLYYAWTGFVKSELTITTHKGSILEKYETADILESGMNVMSQPVYHVKLSTGARLQVSAFVYSTLKTGESAVFAEKQNHVYLIAENKLIY</sequence>
<dbReference type="Proteomes" id="UP000441585">
    <property type="component" value="Unassembled WGS sequence"/>
</dbReference>
<comment type="caution">
    <text evidence="1">The sequence shown here is derived from an EMBL/GenBank/DDBJ whole genome shotgun (WGS) entry which is preliminary data.</text>
</comment>
<evidence type="ECO:0000313" key="2">
    <source>
        <dbReference type="Proteomes" id="UP000441585"/>
    </source>
</evidence>
<accession>A0A6I2M6L9</accession>
<keyword evidence="2" id="KW-1185">Reference proteome</keyword>